<dbReference type="GO" id="GO:0005789">
    <property type="term" value="C:endoplasmic reticulum membrane"/>
    <property type="evidence" value="ECO:0007669"/>
    <property type="project" value="UniProtKB-SubCell"/>
</dbReference>
<dbReference type="GO" id="GO:0006890">
    <property type="term" value="P:retrograde vesicle-mediated transport, Golgi to endoplasmic reticulum"/>
    <property type="evidence" value="ECO:0007669"/>
    <property type="project" value="TreeGrafter"/>
</dbReference>
<keyword evidence="4 11" id="KW-0812">Transmembrane</keyword>
<dbReference type="GO" id="GO:0031201">
    <property type="term" value="C:SNARE complex"/>
    <property type="evidence" value="ECO:0007669"/>
    <property type="project" value="TreeGrafter"/>
</dbReference>
<feature type="compositionally biased region" description="Low complexity" evidence="10">
    <location>
        <begin position="190"/>
        <end position="216"/>
    </location>
</feature>
<reference evidence="13" key="2">
    <citation type="submission" date="2015-01" db="EMBL/GenBank/DDBJ databases">
        <title>Evolutionary Origins and Diversification of the Mycorrhizal Mutualists.</title>
        <authorList>
            <consortium name="DOE Joint Genome Institute"/>
            <consortium name="Mycorrhizal Genomics Consortium"/>
            <person name="Kohler A."/>
            <person name="Kuo A."/>
            <person name="Nagy L.G."/>
            <person name="Floudas D."/>
            <person name="Copeland A."/>
            <person name="Barry K.W."/>
            <person name="Cichocki N."/>
            <person name="Veneault-Fourrey C."/>
            <person name="LaButti K."/>
            <person name="Lindquist E.A."/>
            <person name="Lipzen A."/>
            <person name="Lundell T."/>
            <person name="Morin E."/>
            <person name="Murat C."/>
            <person name="Riley R."/>
            <person name="Ohm R."/>
            <person name="Sun H."/>
            <person name="Tunlid A."/>
            <person name="Henrissat B."/>
            <person name="Grigoriev I.V."/>
            <person name="Hibbett D.S."/>
            <person name="Martin F."/>
        </authorList>
    </citation>
    <scope>NUCLEOTIDE SEQUENCE [LARGE SCALE GENOMIC DNA]</scope>
    <source>
        <strain evidence="13">h7</strain>
    </source>
</reference>
<dbReference type="HOGENOM" id="CLU_083976_0_0_1"/>
<dbReference type="CDD" id="cd15860">
    <property type="entry name" value="SNARE_USE1"/>
    <property type="match status" value="1"/>
</dbReference>
<dbReference type="InterPro" id="IPR019150">
    <property type="entry name" value="Vesicle_transport_protein_Use1"/>
</dbReference>
<keyword evidence="8 11" id="KW-1133">Transmembrane helix</keyword>
<feature type="transmembrane region" description="Helical" evidence="11">
    <location>
        <begin position="283"/>
        <end position="306"/>
    </location>
</feature>
<dbReference type="OrthoDB" id="4506189at2759"/>
<dbReference type="GO" id="GO:0015031">
    <property type="term" value="P:protein transport"/>
    <property type="evidence" value="ECO:0007669"/>
    <property type="project" value="UniProtKB-KW"/>
</dbReference>
<dbReference type="EMBL" id="KN831772">
    <property type="protein sequence ID" value="KIM45583.1"/>
    <property type="molecule type" value="Genomic_DNA"/>
</dbReference>
<evidence type="ECO:0000256" key="9">
    <source>
        <dbReference type="ARBA" id="ARBA00023136"/>
    </source>
</evidence>
<evidence type="ECO:0000256" key="8">
    <source>
        <dbReference type="ARBA" id="ARBA00022989"/>
    </source>
</evidence>
<keyword evidence="3" id="KW-0813">Transport</keyword>
<evidence type="ECO:0000313" key="12">
    <source>
        <dbReference type="EMBL" id="KIM45583.1"/>
    </source>
</evidence>
<feature type="region of interest" description="Disordered" evidence="10">
    <location>
        <begin position="98"/>
        <end position="152"/>
    </location>
</feature>
<comment type="similarity">
    <text evidence="2">Belongs to the USE1 family.</text>
</comment>
<dbReference type="PANTHER" id="PTHR13050">
    <property type="entry name" value="USE1-LIKE PROTEIN"/>
    <property type="match status" value="1"/>
</dbReference>
<evidence type="ECO:0000256" key="4">
    <source>
        <dbReference type="ARBA" id="ARBA00022692"/>
    </source>
</evidence>
<dbReference type="STRING" id="686832.A0A0C2Y6W9"/>
<comment type="subcellular location">
    <subcellularLocation>
        <location evidence="1">Endoplasmic reticulum membrane</location>
        <topology evidence="1">Single-pass type IV membrane protein</topology>
    </subcellularLocation>
</comment>
<protein>
    <submittedName>
        <fullName evidence="12">Uncharacterized protein</fullName>
    </submittedName>
</protein>
<keyword evidence="9 11" id="KW-0472">Membrane</keyword>
<keyword evidence="5" id="KW-0256">Endoplasmic reticulum</keyword>
<gene>
    <name evidence="12" type="ORF">M413DRAFT_442247</name>
</gene>
<dbReference type="Proteomes" id="UP000053424">
    <property type="component" value="Unassembled WGS sequence"/>
</dbReference>
<evidence type="ECO:0000256" key="5">
    <source>
        <dbReference type="ARBA" id="ARBA00022824"/>
    </source>
</evidence>
<proteinExistence type="inferred from homology"/>
<organism evidence="12 13">
    <name type="scientific">Hebeloma cylindrosporum</name>
    <dbReference type="NCBI Taxonomy" id="76867"/>
    <lineage>
        <taxon>Eukaryota</taxon>
        <taxon>Fungi</taxon>
        <taxon>Dikarya</taxon>
        <taxon>Basidiomycota</taxon>
        <taxon>Agaricomycotina</taxon>
        <taxon>Agaricomycetes</taxon>
        <taxon>Agaricomycetidae</taxon>
        <taxon>Agaricales</taxon>
        <taxon>Agaricineae</taxon>
        <taxon>Hymenogastraceae</taxon>
        <taxon>Hebeloma</taxon>
    </lineage>
</organism>
<dbReference type="AlphaFoldDB" id="A0A0C2Y6W9"/>
<name>A0A0C2Y6W9_HEBCY</name>
<dbReference type="GO" id="GO:0005484">
    <property type="term" value="F:SNAP receptor activity"/>
    <property type="evidence" value="ECO:0007669"/>
    <property type="project" value="TreeGrafter"/>
</dbReference>
<evidence type="ECO:0000256" key="6">
    <source>
        <dbReference type="ARBA" id="ARBA00022892"/>
    </source>
</evidence>
<evidence type="ECO:0000256" key="10">
    <source>
        <dbReference type="SAM" id="MobiDB-lite"/>
    </source>
</evidence>
<evidence type="ECO:0000256" key="7">
    <source>
        <dbReference type="ARBA" id="ARBA00022927"/>
    </source>
</evidence>
<keyword evidence="7" id="KW-0653">Protein transport</keyword>
<evidence type="ECO:0000313" key="13">
    <source>
        <dbReference type="Proteomes" id="UP000053424"/>
    </source>
</evidence>
<keyword evidence="6" id="KW-0931">ER-Golgi transport</keyword>
<evidence type="ECO:0000256" key="2">
    <source>
        <dbReference type="ARBA" id="ARBA00007891"/>
    </source>
</evidence>
<sequence>MEPEFQPSHDEINLVRLLRRIEKSVDNAEEWTPSPSLNDSDAFPEVWFNARKGIQKVKYARTLVKNIELDEFDPSPERIKRLNDFKIRLGRVDSFLKDVEQSSKPKPQRPPPILPTLPLPSVPSKSPPPPAQDAVNPTPHSSPSPKLSIHGLFINPPDAAEISPTLITSALPSLLPSNPSETALASSYSRTTFGPTPTIRRPTTTSTTSTTSKATTTTALQEELSAQLEAMAKQFKRNAIHLSTLLEKDKAAIEDTQLKLEVNHDAMQKERTRLRDHTSKNRWTTVFTLGVVLAVVLVFMLMVSVIRFS</sequence>
<dbReference type="Pfam" id="PF09753">
    <property type="entry name" value="Use1"/>
    <property type="match status" value="1"/>
</dbReference>
<keyword evidence="13" id="KW-1185">Reference proteome</keyword>
<feature type="region of interest" description="Disordered" evidence="10">
    <location>
        <begin position="179"/>
        <end position="216"/>
    </location>
</feature>
<evidence type="ECO:0000256" key="1">
    <source>
        <dbReference type="ARBA" id="ARBA00004163"/>
    </source>
</evidence>
<evidence type="ECO:0000256" key="3">
    <source>
        <dbReference type="ARBA" id="ARBA00022448"/>
    </source>
</evidence>
<accession>A0A0C2Y6W9</accession>
<feature type="compositionally biased region" description="Pro residues" evidence="10">
    <location>
        <begin position="108"/>
        <end position="131"/>
    </location>
</feature>
<reference evidence="12 13" key="1">
    <citation type="submission" date="2014-04" db="EMBL/GenBank/DDBJ databases">
        <authorList>
            <consortium name="DOE Joint Genome Institute"/>
            <person name="Kuo A."/>
            <person name="Gay G."/>
            <person name="Dore J."/>
            <person name="Kohler A."/>
            <person name="Nagy L.G."/>
            <person name="Floudas D."/>
            <person name="Copeland A."/>
            <person name="Barry K.W."/>
            <person name="Cichocki N."/>
            <person name="Veneault-Fourrey C."/>
            <person name="LaButti K."/>
            <person name="Lindquist E.A."/>
            <person name="Lipzen A."/>
            <person name="Lundell T."/>
            <person name="Morin E."/>
            <person name="Murat C."/>
            <person name="Sun H."/>
            <person name="Tunlid A."/>
            <person name="Henrissat B."/>
            <person name="Grigoriev I.V."/>
            <person name="Hibbett D.S."/>
            <person name="Martin F."/>
            <person name="Nordberg H.P."/>
            <person name="Cantor M.N."/>
            <person name="Hua S.X."/>
        </authorList>
    </citation>
    <scope>NUCLEOTIDE SEQUENCE [LARGE SCALE GENOMIC DNA]</scope>
    <source>
        <strain evidence="13">h7</strain>
    </source>
</reference>
<dbReference type="PANTHER" id="PTHR13050:SF7">
    <property type="entry name" value="VESICLE TRANSPORT PROTEIN USE1"/>
    <property type="match status" value="1"/>
</dbReference>
<evidence type="ECO:0000256" key="11">
    <source>
        <dbReference type="SAM" id="Phobius"/>
    </source>
</evidence>